<evidence type="ECO:0000256" key="6">
    <source>
        <dbReference type="ARBA" id="ARBA00023136"/>
    </source>
</evidence>
<feature type="transmembrane region" description="Helical" evidence="8">
    <location>
        <begin position="156"/>
        <end position="176"/>
    </location>
</feature>
<evidence type="ECO:0000256" key="1">
    <source>
        <dbReference type="ARBA" id="ARBA00004651"/>
    </source>
</evidence>
<keyword evidence="2" id="KW-1003">Cell membrane</keyword>
<feature type="transmembrane region" description="Helical" evidence="8">
    <location>
        <begin position="624"/>
        <end position="643"/>
    </location>
</feature>
<comment type="caution">
    <text evidence="10">The sequence shown here is derived from an EMBL/GenBank/DDBJ whole genome shotgun (WGS) entry which is preliminary data.</text>
</comment>
<name>A0A7V5HYQ2_UNCAE</name>
<sequence length="644" mass="69567">MNSSVLLYPVILPLIGGIICLLVPAKKVKEVISIGTGFIVFVLAILIFSQGKILFTHPWLSFLGIDFSLQSYKFSSFILLFISLFSLLISIYSAKFMDGKVRTREYYGYFLLTASAAAGAALAANLFVFLLFWGVLGVLLYAFLSFGSSELSTKGLFVVGSGDFALILGALFFYKLSGSLSMINLQPLPVNSGLAVASFVLLITGALAKAGAIPFHTWIPDAADKVPTPVMAFLPASLDKLLGIYFLARVCLDFFKLIPNSSLSILLMFIGSLTIIVAVMMALVQHDVRKLLSYHTVSQVGYMVLGIGTGIPLGIAGGIFHMVNNAIYKSCLFLGGGSVEKKVGVCDVERLGGLARFMPFTFIAVLIAAFSISGVPPFNGFFSKWMVYQGVVEVGRFSGGGMWIIWLIAAMFGSALTLASFMKLVHGVFLGLESDEVKEKISQGKIQESSSLMVLPMIILAGLCVVFGVFAYQIPLKLFILPSVPTLSSPESWIGWWQPGLATILVIVGIIIGVIIYFAGKIKPARESEIYVGGEALSSEMRVSGADFYDTLRDFAGLRRLYRAAEKGALDIYKGMLSFARGVATFLLALDRLVDLIWKGLSWVVLIVGKGSSLAHTGILHTYLAWYLVGLVVLLLIFLTGVGG</sequence>
<feature type="transmembrane region" description="Helical" evidence="8">
    <location>
        <begin position="494"/>
        <end position="519"/>
    </location>
</feature>
<feature type="domain" description="NADH:quinone oxidoreductase/Mrp antiporter transmembrane" evidence="9">
    <location>
        <begin position="123"/>
        <end position="397"/>
    </location>
</feature>
<organism evidence="10">
    <name type="scientific">Aerophobetes bacterium</name>
    <dbReference type="NCBI Taxonomy" id="2030807"/>
    <lineage>
        <taxon>Bacteria</taxon>
        <taxon>Candidatus Aerophobota</taxon>
    </lineage>
</organism>
<evidence type="ECO:0000259" key="9">
    <source>
        <dbReference type="Pfam" id="PF00361"/>
    </source>
</evidence>
<dbReference type="GO" id="GO:0005886">
    <property type="term" value="C:plasma membrane"/>
    <property type="evidence" value="ECO:0007669"/>
    <property type="project" value="UniProtKB-SubCell"/>
</dbReference>
<dbReference type="Proteomes" id="UP000886070">
    <property type="component" value="Unassembled WGS sequence"/>
</dbReference>
<evidence type="ECO:0000256" key="7">
    <source>
        <dbReference type="RuleBase" id="RU000320"/>
    </source>
</evidence>
<keyword evidence="4 8" id="KW-1133">Transmembrane helix</keyword>
<dbReference type="PANTHER" id="PTHR42682">
    <property type="entry name" value="HYDROGENASE-4 COMPONENT F"/>
    <property type="match status" value="1"/>
</dbReference>
<dbReference type="GO" id="GO:0016491">
    <property type="term" value="F:oxidoreductase activity"/>
    <property type="evidence" value="ECO:0007669"/>
    <property type="project" value="UniProtKB-KW"/>
</dbReference>
<feature type="transmembrane region" description="Helical" evidence="8">
    <location>
        <begin position="106"/>
        <end position="136"/>
    </location>
</feature>
<keyword evidence="5" id="KW-0560">Oxidoreductase</keyword>
<dbReference type="PANTHER" id="PTHR42682:SF4">
    <property type="entry name" value="NADH-UBIQUINONE_PLASTOQUINONE"/>
    <property type="match status" value="1"/>
</dbReference>
<feature type="transmembrane region" description="Helical" evidence="8">
    <location>
        <begin position="188"/>
        <end position="210"/>
    </location>
</feature>
<evidence type="ECO:0000256" key="4">
    <source>
        <dbReference type="ARBA" id="ARBA00022989"/>
    </source>
</evidence>
<evidence type="ECO:0000256" key="8">
    <source>
        <dbReference type="SAM" id="Phobius"/>
    </source>
</evidence>
<dbReference type="PRINTS" id="PR01434">
    <property type="entry name" value="NADHDHGNASE5"/>
</dbReference>
<dbReference type="AlphaFoldDB" id="A0A7V5HYQ2"/>
<evidence type="ECO:0000256" key="2">
    <source>
        <dbReference type="ARBA" id="ARBA00022475"/>
    </source>
</evidence>
<dbReference type="InterPro" id="IPR001750">
    <property type="entry name" value="ND/Mrp_TM"/>
</dbReference>
<feature type="transmembrane region" description="Helical" evidence="8">
    <location>
        <begin position="452"/>
        <end position="474"/>
    </location>
</feature>
<evidence type="ECO:0000313" key="10">
    <source>
        <dbReference type="EMBL" id="HHF97881.1"/>
    </source>
</evidence>
<comment type="subcellular location">
    <subcellularLocation>
        <location evidence="1">Cell membrane</location>
        <topology evidence="1">Multi-pass membrane protein</topology>
    </subcellularLocation>
    <subcellularLocation>
        <location evidence="7">Membrane</location>
        <topology evidence="7">Multi-pass membrane protein</topology>
    </subcellularLocation>
</comment>
<feature type="transmembrane region" description="Helical" evidence="8">
    <location>
        <begin position="74"/>
        <end position="94"/>
    </location>
</feature>
<feature type="transmembrane region" description="Helical" evidence="8">
    <location>
        <begin position="6"/>
        <end position="24"/>
    </location>
</feature>
<dbReference type="InterPro" id="IPR052175">
    <property type="entry name" value="ComplexI-like_HydComp"/>
</dbReference>
<dbReference type="EMBL" id="DRTT01000004">
    <property type="protein sequence ID" value="HHF97881.1"/>
    <property type="molecule type" value="Genomic_DNA"/>
</dbReference>
<feature type="transmembrane region" description="Helical" evidence="8">
    <location>
        <begin position="31"/>
        <end position="54"/>
    </location>
</feature>
<reference evidence="10" key="1">
    <citation type="journal article" date="2020" name="mSystems">
        <title>Genome- and Community-Level Interaction Insights into Carbon Utilization and Element Cycling Functions of Hydrothermarchaeota in Hydrothermal Sediment.</title>
        <authorList>
            <person name="Zhou Z."/>
            <person name="Liu Y."/>
            <person name="Xu W."/>
            <person name="Pan J."/>
            <person name="Luo Z.H."/>
            <person name="Li M."/>
        </authorList>
    </citation>
    <scope>NUCLEOTIDE SEQUENCE [LARGE SCALE GENOMIC DNA]</scope>
    <source>
        <strain evidence="10">HyVt-92</strain>
    </source>
</reference>
<dbReference type="Pfam" id="PF00361">
    <property type="entry name" value="Proton_antipo_M"/>
    <property type="match status" value="1"/>
</dbReference>
<accession>A0A7V5HYQ2</accession>
<proteinExistence type="predicted"/>
<protein>
    <recommendedName>
        <fullName evidence="9">NADH:quinone oxidoreductase/Mrp antiporter transmembrane domain-containing protein</fullName>
    </recommendedName>
</protein>
<keyword evidence="3 7" id="KW-0812">Transmembrane</keyword>
<feature type="transmembrane region" description="Helical" evidence="8">
    <location>
        <begin position="300"/>
        <end position="320"/>
    </location>
</feature>
<dbReference type="Gene3D" id="1.20.5.2700">
    <property type="match status" value="1"/>
</dbReference>
<feature type="transmembrane region" description="Helical" evidence="8">
    <location>
        <begin position="403"/>
        <end position="432"/>
    </location>
</feature>
<feature type="transmembrane region" description="Helical" evidence="8">
    <location>
        <begin position="264"/>
        <end position="284"/>
    </location>
</feature>
<evidence type="ECO:0000256" key="3">
    <source>
        <dbReference type="ARBA" id="ARBA00022692"/>
    </source>
</evidence>
<feature type="transmembrane region" description="Helical" evidence="8">
    <location>
        <begin position="360"/>
        <end position="383"/>
    </location>
</feature>
<keyword evidence="6 8" id="KW-0472">Membrane</keyword>
<gene>
    <name evidence="10" type="ORF">ENL39_00110</name>
</gene>
<evidence type="ECO:0000256" key="5">
    <source>
        <dbReference type="ARBA" id="ARBA00023002"/>
    </source>
</evidence>